<feature type="compositionally biased region" description="Low complexity" evidence="1">
    <location>
        <begin position="14"/>
        <end position="36"/>
    </location>
</feature>
<comment type="caution">
    <text evidence="2">The sequence shown here is derived from an EMBL/GenBank/DDBJ whole genome shotgun (WGS) entry which is preliminary data.</text>
</comment>
<evidence type="ECO:0000313" key="2">
    <source>
        <dbReference type="EMBL" id="GFD44330.1"/>
    </source>
</evidence>
<sequence length="96" mass="9985">MAHLVAQRHAGLLGQHQRPQAQAGRRQLGQQQAQQRHGVRVTGGGREAIGQYDGYVASSGRLPGQRRAGSVAELPAQVGALEVFGAGSSAAAHQRG</sequence>
<accession>A0A699WDK1</accession>
<protein>
    <submittedName>
        <fullName evidence="2">Uncharacterized protein</fullName>
    </submittedName>
</protein>
<dbReference type="EMBL" id="BKCJ011619865">
    <property type="protein sequence ID" value="GFD44330.1"/>
    <property type="molecule type" value="Genomic_DNA"/>
</dbReference>
<organism evidence="2">
    <name type="scientific">Tanacetum cinerariifolium</name>
    <name type="common">Dalmatian daisy</name>
    <name type="synonym">Chrysanthemum cinerariifolium</name>
    <dbReference type="NCBI Taxonomy" id="118510"/>
    <lineage>
        <taxon>Eukaryota</taxon>
        <taxon>Viridiplantae</taxon>
        <taxon>Streptophyta</taxon>
        <taxon>Embryophyta</taxon>
        <taxon>Tracheophyta</taxon>
        <taxon>Spermatophyta</taxon>
        <taxon>Magnoliopsida</taxon>
        <taxon>eudicotyledons</taxon>
        <taxon>Gunneridae</taxon>
        <taxon>Pentapetalae</taxon>
        <taxon>asterids</taxon>
        <taxon>campanulids</taxon>
        <taxon>Asterales</taxon>
        <taxon>Asteraceae</taxon>
        <taxon>Asteroideae</taxon>
        <taxon>Anthemideae</taxon>
        <taxon>Anthemidinae</taxon>
        <taxon>Tanacetum</taxon>
    </lineage>
</organism>
<evidence type="ECO:0000256" key="1">
    <source>
        <dbReference type="SAM" id="MobiDB-lite"/>
    </source>
</evidence>
<feature type="non-terminal residue" evidence="2">
    <location>
        <position position="96"/>
    </location>
</feature>
<gene>
    <name evidence="2" type="ORF">Tci_916299</name>
</gene>
<feature type="region of interest" description="Disordered" evidence="1">
    <location>
        <begin position="1"/>
        <end position="46"/>
    </location>
</feature>
<reference evidence="2" key="1">
    <citation type="journal article" date="2019" name="Sci. Rep.">
        <title>Draft genome of Tanacetum cinerariifolium, the natural source of mosquito coil.</title>
        <authorList>
            <person name="Yamashiro T."/>
            <person name="Shiraishi A."/>
            <person name="Satake H."/>
            <person name="Nakayama K."/>
        </authorList>
    </citation>
    <scope>NUCLEOTIDE SEQUENCE</scope>
</reference>
<dbReference type="AlphaFoldDB" id="A0A699WDK1"/>
<name>A0A699WDK1_TANCI</name>
<proteinExistence type="predicted"/>